<organism evidence="1 2">
    <name type="scientific">Acidiferrobacter thiooxydans</name>
    <dbReference type="NCBI Taxonomy" id="163359"/>
    <lineage>
        <taxon>Bacteria</taxon>
        <taxon>Pseudomonadati</taxon>
        <taxon>Pseudomonadota</taxon>
        <taxon>Gammaproteobacteria</taxon>
        <taxon>Acidiferrobacterales</taxon>
        <taxon>Acidiferrobacteraceae</taxon>
        <taxon>Acidiferrobacter</taxon>
    </lineage>
</organism>
<evidence type="ECO:0000313" key="1">
    <source>
        <dbReference type="EMBL" id="RCN59074.1"/>
    </source>
</evidence>
<dbReference type="EMBL" id="PSYR01000001">
    <property type="protein sequence ID" value="RCN59074.1"/>
    <property type="molecule type" value="Genomic_DNA"/>
</dbReference>
<protein>
    <submittedName>
        <fullName evidence="1">Uncharacterized protein</fullName>
    </submittedName>
</protein>
<accession>A0A1C2FWT4</accession>
<name>A0A1C2FWT4_9GAMM</name>
<gene>
    <name evidence="1" type="ORF">C4900_04895</name>
</gene>
<dbReference type="AlphaFoldDB" id="A0A1C2FWT4"/>
<evidence type="ECO:0000313" key="2">
    <source>
        <dbReference type="Proteomes" id="UP000253250"/>
    </source>
</evidence>
<reference evidence="1 2" key="1">
    <citation type="submission" date="2018-02" db="EMBL/GenBank/DDBJ databases">
        <title>Insights into the biology of acidophilic members of the Acidiferrobacteraceae family derived from comparative genomic analyses.</title>
        <authorList>
            <person name="Issotta F."/>
            <person name="Thyssen C."/>
            <person name="Mena C."/>
            <person name="Moya A."/>
            <person name="Bellenberg S."/>
            <person name="Sproer C."/>
            <person name="Covarrubias P.C."/>
            <person name="Sand W."/>
            <person name="Quatrini R."/>
            <person name="Vera M."/>
        </authorList>
    </citation>
    <scope>NUCLEOTIDE SEQUENCE [LARGE SCALE GENOMIC DNA]</scope>
    <source>
        <strain evidence="2">m-1</strain>
    </source>
</reference>
<sequence length="85" mass="9948">MVKHKKRLQLVEVAWVDADRNPGWVNDEQVDDEEGEGQAYGLLVRKKTARFVFLAHQYNHGDWLGLFRIPVGMVREIRVIETYPL</sequence>
<keyword evidence="2" id="KW-1185">Reference proteome</keyword>
<dbReference type="RefSeq" id="WP_065972411.1">
    <property type="nucleotide sequence ID" value="NZ_CP080624.1"/>
</dbReference>
<comment type="caution">
    <text evidence="1">The sequence shown here is derived from an EMBL/GenBank/DDBJ whole genome shotgun (WGS) entry which is preliminary data.</text>
</comment>
<proteinExistence type="predicted"/>
<dbReference type="Proteomes" id="UP000253250">
    <property type="component" value="Unassembled WGS sequence"/>
</dbReference>
<dbReference type="OrthoDB" id="9981135at2"/>